<dbReference type="Pfam" id="PF08448">
    <property type="entry name" value="PAS_4"/>
    <property type="match status" value="1"/>
</dbReference>
<feature type="compositionally biased region" description="Low complexity" evidence="9">
    <location>
        <begin position="1389"/>
        <end position="1407"/>
    </location>
</feature>
<protein>
    <recommendedName>
        <fullName evidence="2">histidine kinase</fullName>
        <ecNumber evidence="2">2.7.13.3</ecNumber>
    </recommendedName>
</protein>
<feature type="domain" description="Response regulatory" evidence="11">
    <location>
        <begin position="1411"/>
        <end position="1530"/>
    </location>
</feature>
<keyword evidence="6" id="KW-0808">Transferase</keyword>
<dbReference type="Gene3D" id="3.30.450.20">
    <property type="entry name" value="PAS domain"/>
    <property type="match status" value="3"/>
</dbReference>
<feature type="domain" description="PAS" evidence="12">
    <location>
        <begin position="171"/>
        <end position="219"/>
    </location>
</feature>
<evidence type="ECO:0000313" key="14">
    <source>
        <dbReference type="EMBL" id="CAD8686446.1"/>
    </source>
</evidence>
<dbReference type="SUPFAM" id="SSF55874">
    <property type="entry name" value="ATPase domain of HSP90 chaperone/DNA topoisomerase II/histidine kinase"/>
    <property type="match status" value="2"/>
</dbReference>
<dbReference type="InterPro" id="IPR035965">
    <property type="entry name" value="PAS-like_dom_sf"/>
</dbReference>
<dbReference type="PRINTS" id="PR00344">
    <property type="entry name" value="BCTRLSENSOR"/>
</dbReference>
<dbReference type="NCBIfam" id="TIGR00229">
    <property type="entry name" value="sensory_box"/>
    <property type="match status" value="1"/>
</dbReference>
<keyword evidence="3" id="KW-0675">Receptor</keyword>
<dbReference type="InterPro" id="IPR005467">
    <property type="entry name" value="His_kinase_dom"/>
</dbReference>
<dbReference type="GO" id="GO:0009637">
    <property type="term" value="P:response to blue light"/>
    <property type="evidence" value="ECO:0007669"/>
    <property type="project" value="UniProtKB-ARBA"/>
</dbReference>
<accession>A0A7S0RUM5</accession>
<dbReference type="Gene3D" id="3.30.565.10">
    <property type="entry name" value="Histidine kinase-like ATPase, C-terminal domain"/>
    <property type="match status" value="2"/>
</dbReference>
<feature type="domain" description="PAS" evidence="12">
    <location>
        <begin position="359"/>
        <end position="432"/>
    </location>
</feature>
<evidence type="ECO:0000259" key="13">
    <source>
        <dbReference type="PROSITE" id="PS50113"/>
    </source>
</evidence>
<feature type="region of interest" description="Disordered" evidence="9">
    <location>
        <begin position="264"/>
        <end position="307"/>
    </location>
</feature>
<evidence type="ECO:0000256" key="2">
    <source>
        <dbReference type="ARBA" id="ARBA00012438"/>
    </source>
</evidence>
<feature type="region of interest" description="Disordered" evidence="9">
    <location>
        <begin position="763"/>
        <end position="799"/>
    </location>
</feature>
<dbReference type="SMART" id="SM00091">
    <property type="entry name" value="PAS"/>
    <property type="match status" value="3"/>
</dbReference>
<evidence type="ECO:0000256" key="9">
    <source>
        <dbReference type="SAM" id="MobiDB-lite"/>
    </source>
</evidence>
<dbReference type="PROSITE" id="PS50109">
    <property type="entry name" value="HIS_KIN"/>
    <property type="match status" value="1"/>
</dbReference>
<sequence length="1574" mass="162514">METASLFSGCLDLLPNGVWLSGADGAVCYANSALCSLLGTTDDSNWLGKDWREVLQVGSAGGGEGSCHELMFAASRGQRLTRTLECSDASGQGKRWLQVTVSPVPHSPGTCMGHVEDVTASRSTEELQQLLMSGISCAQLGVSIVEVGPPAGSGNAADSSAASQPDSHALGRILYANPALERMVGRSASSLMSQSLGEVLGPRASPDDLQRLAAALQSRSFSQVTALARRDGSEGSSIWTRISVTPINQLPFSSAAWLPGLQSSSPVSPLHSMEATRSTDSSRYSSPAISRGTSKDLTHPSTTPNATSTACDAVAAAMSQLVNEGGGNGEDQEGACTPWPLHCLCVHQDVSARMSEQLGSQLRDHALSSCSEGVAIVDPNQRDSPLVYVNDAFLHITGYGREEVLGRNCRFLQGPATSPDAVNAIRTALAARQQVTLELVNYKKNGEEFWNRLSLTPVFDDGGRLVSYIGVQSDVTELMRRKEEERRLLEAKVAAETATEAKSMFLANMSHEIRTPLNGMMATAQLLLASALTPEQRELAETILESGNSLLSILGDILDFCKLDHGAMELQREPVNLRTTVEACIEIVAPEALRKGLALSYAIDDEAATHAVLADPIRLRQVLANLLSNAVKFTEHGEVAVEVRIEDGDAQVTGPLPAPLPASSGAESDAGTPWVAGSTGSRPQAIPCWYGPDGAACHSAPPSIQVGALEEEAAAEGEAGPAARGTSSLLPADLAAHMRHSLSQLPADGGHMDEEGAVDAVRARSEPAAGEQDQFGRASLDADSASTSTGTTSSHSPSRRVHLVVRDTGIGISPDMAQRLFQCFRQGQEAMTRRYGGTGLGLAISHRLSELMGGSVWVESSGVPGEGSAFHLCVPADTPQSASHHRAGAGSGYAPHFSVLAHDETTVLRGRRVVVDLEHAGCARQVAQSCGHLGMVPVCGDATDPELLASCDVAVVGVSRAKPALKAGWKGRPVVAVGPRDALPAPLQPLVVMVGLPVAHARLSNALVKSTVLLKWSTTKQQPTVGNSGSGAAVAGGSASSSSAAAMAMASVGPKVSAEPINPQLLADFKSWRAPHERRTLLGQDPVGALASAASLGAIGGPASMPGLGLSPQASGAGGGVPQAVAPIRTARGGSATAGGNGLYLGGQLAVAAASQQPGAALGSAVGSSPVATAGIQRRGYVCTSHYSSYSGVGDGFGVSGVYSRLGLLEASRHDQAAYDALMRRSSLDNASLDRARVLAASGSGKRSVSTSVDGTGAQQGPGASSSQVAVSSDLYSPPASSASSGGSPTQQPGSSRSRIGAGMCLPACIPENTVLLPPEQPPVQPHTGSSPRSLAAATYDTVGLHHQAWLQPPPPSQPAQAVAAPLAPRTSPFHAPSAQPLPQPGRTPEAQPAAAQSSSSSQAAGQPPLRVLIAEDNKVNQKVVLKVLAQITAGCTPDVVENGVQVLAALARKTYDLILMDIHMPEMDGLEATRRIVAAYPPRCRPRIIALSADTLQALHDRCKEAGIEEFIVKPFRVEDLKRVMQTCRRVGQDDACSGPEGAAGSTEAGTAGDAPAALSGPSAAADNAVLAS</sequence>
<dbReference type="EC" id="2.7.13.3" evidence="2"/>
<dbReference type="PROSITE" id="PS50113">
    <property type="entry name" value="PAC"/>
    <property type="match status" value="1"/>
</dbReference>
<evidence type="ECO:0000256" key="3">
    <source>
        <dbReference type="ARBA" id="ARBA00022543"/>
    </source>
</evidence>
<feature type="compositionally biased region" description="Low complexity" evidence="9">
    <location>
        <begin position="1277"/>
        <end position="1299"/>
    </location>
</feature>
<evidence type="ECO:0000256" key="1">
    <source>
        <dbReference type="ARBA" id="ARBA00000085"/>
    </source>
</evidence>
<dbReference type="InterPro" id="IPR003594">
    <property type="entry name" value="HATPase_dom"/>
</dbReference>
<evidence type="ECO:0000256" key="8">
    <source>
        <dbReference type="PROSITE-ProRule" id="PRU00169"/>
    </source>
</evidence>
<dbReference type="GO" id="GO:0005886">
    <property type="term" value="C:plasma membrane"/>
    <property type="evidence" value="ECO:0007669"/>
    <property type="project" value="TreeGrafter"/>
</dbReference>
<dbReference type="Pfam" id="PF13426">
    <property type="entry name" value="PAS_9"/>
    <property type="match status" value="2"/>
</dbReference>
<feature type="domain" description="PAC" evidence="13">
    <location>
        <begin position="433"/>
        <end position="487"/>
    </location>
</feature>
<feature type="compositionally biased region" description="Low complexity" evidence="9">
    <location>
        <begin position="784"/>
        <end position="796"/>
    </location>
</feature>
<dbReference type="PANTHER" id="PTHR43047">
    <property type="entry name" value="TWO-COMPONENT HISTIDINE PROTEIN KINASE"/>
    <property type="match status" value="1"/>
</dbReference>
<dbReference type="Gene3D" id="1.10.287.130">
    <property type="match status" value="1"/>
</dbReference>
<evidence type="ECO:0000256" key="6">
    <source>
        <dbReference type="ARBA" id="ARBA00022679"/>
    </source>
</evidence>
<dbReference type="SMART" id="SM00448">
    <property type="entry name" value="REC"/>
    <property type="match status" value="1"/>
</dbReference>
<feature type="compositionally biased region" description="Polar residues" evidence="9">
    <location>
        <begin position="275"/>
        <end position="292"/>
    </location>
</feature>
<dbReference type="Pfam" id="PF00512">
    <property type="entry name" value="HisKA"/>
    <property type="match status" value="1"/>
</dbReference>
<dbReference type="PROSITE" id="PS50112">
    <property type="entry name" value="PAS"/>
    <property type="match status" value="2"/>
</dbReference>
<feature type="compositionally biased region" description="Low complexity" evidence="9">
    <location>
        <begin position="1539"/>
        <end position="1574"/>
    </location>
</feature>
<dbReference type="InterPro" id="IPR011006">
    <property type="entry name" value="CheY-like_superfamily"/>
</dbReference>
<proteinExistence type="predicted"/>
<keyword evidence="7" id="KW-0418">Kinase</keyword>
<feature type="region of interest" description="Disordered" evidence="9">
    <location>
        <begin position="1241"/>
        <end position="1300"/>
    </location>
</feature>
<gene>
    <name evidence="14" type="ORF">CLEI1391_LOCUS12907</name>
</gene>
<name>A0A7S0RUM5_9CHLO</name>
<feature type="region of interest" description="Disordered" evidence="9">
    <location>
        <begin position="1348"/>
        <end position="1407"/>
    </location>
</feature>
<organism evidence="14">
    <name type="scientific">Chlamydomonas leiostraca</name>
    <dbReference type="NCBI Taxonomy" id="1034604"/>
    <lineage>
        <taxon>Eukaryota</taxon>
        <taxon>Viridiplantae</taxon>
        <taxon>Chlorophyta</taxon>
        <taxon>core chlorophytes</taxon>
        <taxon>Chlorophyceae</taxon>
        <taxon>CS clade</taxon>
        <taxon>Chlamydomonadales</taxon>
        <taxon>Chlamydomonadaceae</taxon>
        <taxon>Chlamydomonas</taxon>
    </lineage>
</organism>
<evidence type="ECO:0000256" key="4">
    <source>
        <dbReference type="ARBA" id="ARBA00022553"/>
    </source>
</evidence>
<dbReference type="EMBL" id="HBFB01022871">
    <property type="protein sequence ID" value="CAD8686446.1"/>
    <property type="molecule type" value="Transcribed_RNA"/>
</dbReference>
<feature type="region of interest" description="Disordered" evidence="9">
    <location>
        <begin position="1534"/>
        <end position="1574"/>
    </location>
</feature>
<keyword evidence="3" id="KW-0600">Photoreceptor protein</keyword>
<dbReference type="SUPFAM" id="SSF55785">
    <property type="entry name" value="PYP-like sensor domain (PAS domain)"/>
    <property type="match status" value="3"/>
</dbReference>
<dbReference type="PROSITE" id="PS50110">
    <property type="entry name" value="RESPONSE_REGULATORY"/>
    <property type="match status" value="1"/>
</dbReference>
<feature type="compositionally biased region" description="Low complexity" evidence="9">
    <location>
        <begin position="1359"/>
        <end position="1369"/>
    </location>
</feature>
<dbReference type="InterPro" id="IPR004358">
    <property type="entry name" value="Sig_transdc_His_kin-like_C"/>
</dbReference>
<dbReference type="SUPFAM" id="SSF47384">
    <property type="entry name" value="Homodimeric domain of signal transducing histidine kinase"/>
    <property type="match status" value="1"/>
</dbReference>
<evidence type="ECO:0000256" key="7">
    <source>
        <dbReference type="ARBA" id="ARBA00022777"/>
    </source>
</evidence>
<evidence type="ECO:0000256" key="5">
    <source>
        <dbReference type="ARBA" id="ARBA00022606"/>
    </source>
</evidence>
<feature type="domain" description="Histidine kinase" evidence="10">
    <location>
        <begin position="508"/>
        <end position="878"/>
    </location>
</feature>
<dbReference type="SMART" id="SM00387">
    <property type="entry name" value="HATPase_c"/>
    <property type="match status" value="1"/>
</dbReference>
<dbReference type="SMART" id="SM00086">
    <property type="entry name" value="PAC"/>
    <property type="match status" value="2"/>
</dbReference>
<keyword evidence="4 8" id="KW-0597">Phosphoprotein</keyword>
<evidence type="ECO:0000259" key="10">
    <source>
        <dbReference type="PROSITE" id="PS50109"/>
    </source>
</evidence>
<dbReference type="InterPro" id="IPR003661">
    <property type="entry name" value="HisK_dim/P_dom"/>
</dbReference>
<dbReference type="InterPro" id="IPR000700">
    <property type="entry name" value="PAS-assoc_C"/>
</dbReference>
<dbReference type="GO" id="GO:0009927">
    <property type="term" value="F:histidine phosphotransfer kinase activity"/>
    <property type="evidence" value="ECO:0007669"/>
    <property type="project" value="TreeGrafter"/>
</dbReference>
<dbReference type="SUPFAM" id="SSF52172">
    <property type="entry name" value="CheY-like"/>
    <property type="match status" value="1"/>
</dbReference>
<dbReference type="InterPro" id="IPR001789">
    <property type="entry name" value="Sig_transdc_resp-reg_receiver"/>
</dbReference>
<dbReference type="CDD" id="cd00130">
    <property type="entry name" value="PAS"/>
    <property type="match status" value="3"/>
</dbReference>
<dbReference type="CDD" id="cd17546">
    <property type="entry name" value="REC_hyHK_CKI1_RcsC-like"/>
    <property type="match status" value="1"/>
</dbReference>
<evidence type="ECO:0000259" key="11">
    <source>
        <dbReference type="PROSITE" id="PS50110"/>
    </source>
</evidence>
<dbReference type="CDD" id="cd00082">
    <property type="entry name" value="HisKA"/>
    <property type="match status" value="1"/>
</dbReference>
<dbReference type="InterPro" id="IPR036097">
    <property type="entry name" value="HisK_dim/P_sf"/>
</dbReference>
<dbReference type="Pfam" id="PF02518">
    <property type="entry name" value="HATPase_c"/>
    <property type="match status" value="1"/>
</dbReference>
<dbReference type="InterPro" id="IPR001610">
    <property type="entry name" value="PAC"/>
</dbReference>
<dbReference type="PANTHER" id="PTHR43047:SF71">
    <property type="entry name" value="HISTIDINE KINASE CONTAINING CHEY-HOMOLOGOUS RECEIVER DOMAIN-RELATED"/>
    <property type="match status" value="1"/>
</dbReference>
<reference evidence="14" key="1">
    <citation type="submission" date="2021-01" db="EMBL/GenBank/DDBJ databases">
        <authorList>
            <person name="Corre E."/>
            <person name="Pelletier E."/>
            <person name="Niang G."/>
            <person name="Scheremetjew M."/>
            <person name="Finn R."/>
            <person name="Kale V."/>
            <person name="Holt S."/>
            <person name="Cochrane G."/>
            <person name="Meng A."/>
            <person name="Brown T."/>
            <person name="Cohen L."/>
        </authorList>
    </citation>
    <scope>NUCLEOTIDE SEQUENCE</scope>
    <source>
        <strain evidence="14">SAG 11-49</strain>
    </source>
</reference>
<dbReference type="InterPro" id="IPR036890">
    <property type="entry name" value="HATPase_C_sf"/>
</dbReference>
<dbReference type="InterPro" id="IPR000014">
    <property type="entry name" value="PAS"/>
</dbReference>
<keyword evidence="5" id="KW-0716">Sensory transduction</keyword>
<dbReference type="Gene3D" id="3.40.50.2300">
    <property type="match status" value="1"/>
</dbReference>
<feature type="modified residue" description="4-aspartylphosphate" evidence="8">
    <location>
        <position position="1462"/>
    </location>
</feature>
<dbReference type="GO" id="GO:0000155">
    <property type="term" value="F:phosphorelay sensor kinase activity"/>
    <property type="evidence" value="ECO:0007669"/>
    <property type="project" value="InterPro"/>
</dbReference>
<feature type="compositionally biased region" description="Polar residues" evidence="9">
    <location>
        <begin position="1245"/>
        <end position="1275"/>
    </location>
</feature>
<dbReference type="GO" id="GO:0009881">
    <property type="term" value="F:photoreceptor activity"/>
    <property type="evidence" value="ECO:0007669"/>
    <property type="project" value="UniProtKB-KW"/>
</dbReference>
<dbReference type="Pfam" id="PF00072">
    <property type="entry name" value="Response_reg"/>
    <property type="match status" value="1"/>
</dbReference>
<evidence type="ECO:0000259" key="12">
    <source>
        <dbReference type="PROSITE" id="PS50112"/>
    </source>
</evidence>
<comment type="catalytic activity">
    <reaction evidence="1">
        <text>ATP + protein L-histidine = ADP + protein N-phospho-L-histidine.</text>
        <dbReference type="EC" id="2.7.13.3"/>
    </reaction>
</comment>
<dbReference type="InterPro" id="IPR013656">
    <property type="entry name" value="PAS_4"/>
</dbReference>
<dbReference type="SMART" id="SM00388">
    <property type="entry name" value="HisKA"/>
    <property type="match status" value="1"/>
</dbReference>
<keyword evidence="3" id="KW-0157">Chromophore</keyword>
<feature type="region of interest" description="Disordered" evidence="9">
    <location>
        <begin position="650"/>
        <end position="679"/>
    </location>
</feature>